<feature type="region of interest" description="Disordered" evidence="1">
    <location>
        <begin position="80"/>
        <end position="127"/>
    </location>
</feature>
<comment type="caution">
    <text evidence="2">The sequence shown here is derived from an EMBL/GenBank/DDBJ whole genome shotgun (WGS) entry which is preliminary data.</text>
</comment>
<feature type="region of interest" description="Disordered" evidence="1">
    <location>
        <begin position="143"/>
        <end position="177"/>
    </location>
</feature>
<dbReference type="Proteomes" id="UP000476310">
    <property type="component" value="Unassembled WGS sequence"/>
</dbReference>
<sequence length="262" mass="28929">MTTIPDRGPAALVLGAYLRSLRLAEGIKAAEAMRGSEAKPSRMETGQVAQQWRDVAALVRVYGMTDSSTIVDTLRWSGWHRETPSTGRTPSTTTPKAGWTDCAPASTTHPRSASTPRPPSRASCRPPDAPWTVCRCGQRRPLPGSRHTPCSRTRHGRTSPSSSMGQSSCGRSRPRRPWQRRWPTYSGWGPLARGSWWCLSMLGSSRRRAPCIASSSSGRRCAPRRAGARSTPPEWPARRRVVVWPPGSQRPRTPRRAPSCWI</sequence>
<evidence type="ECO:0000313" key="3">
    <source>
        <dbReference type="Proteomes" id="UP000476310"/>
    </source>
</evidence>
<protein>
    <submittedName>
        <fullName evidence="2">Helix-turn-helix domain-containing protein</fullName>
    </submittedName>
</protein>
<organism evidence="2 3">
    <name type="scientific">Streptomyces rhizosphaericus</name>
    <dbReference type="NCBI Taxonomy" id="114699"/>
    <lineage>
        <taxon>Bacteria</taxon>
        <taxon>Bacillati</taxon>
        <taxon>Actinomycetota</taxon>
        <taxon>Actinomycetes</taxon>
        <taxon>Kitasatosporales</taxon>
        <taxon>Streptomycetaceae</taxon>
        <taxon>Streptomyces</taxon>
        <taxon>Streptomyces violaceusniger group</taxon>
    </lineage>
</organism>
<reference evidence="2" key="1">
    <citation type="submission" date="2020-02" db="EMBL/GenBank/DDBJ databases">
        <title>A new Streptomyces sp. for controlling soil-borne diseases.</title>
        <authorList>
            <person name="Li X."/>
            <person name="Tian Y."/>
            <person name="Gao K."/>
        </authorList>
    </citation>
    <scope>NUCLEOTIDE SEQUENCE [LARGE SCALE GENOMIC DNA]</scope>
    <source>
        <strain evidence="2">0250</strain>
    </source>
</reference>
<name>A0A6G4AP45_9ACTN</name>
<evidence type="ECO:0000256" key="1">
    <source>
        <dbReference type="SAM" id="MobiDB-lite"/>
    </source>
</evidence>
<dbReference type="Pfam" id="PF13560">
    <property type="entry name" value="HTH_31"/>
    <property type="match status" value="1"/>
</dbReference>
<keyword evidence="3" id="KW-1185">Reference proteome</keyword>
<dbReference type="EMBL" id="JAAIKT010000051">
    <property type="protein sequence ID" value="NEW75008.1"/>
    <property type="molecule type" value="Genomic_DNA"/>
</dbReference>
<feature type="region of interest" description="Disordered" evidence="1">
    <location>
        <begin position="213"/>
        <end position="240"/>
    </location>
</feature>
<feature type="compositionally biased region" description="Low complexity" evidence="1">
    <location>
        <begin position="158"/>
        <end position="171"/>
    </location>
</feature>
<feature type="compositionally biased region" description="Low complexity" evidence="1">
    <location>
        <begin position="103"/>
        <end position="126"/>
    </location>
</feature>
<feature type="compositionally biased region" description="Low complexity" evidence="1">
    <location>
        <begin position="84"/>
        <end position="95"/>
    </location>
</feature>
<gene>
    <name evidence="2" type="ORF">G4H13_32755</name>
</gene>
<dbReference type="AlphaFoldDB" id="A0A6G4AP45"/>
<proteinExistence type="predicted"/>
<accession>A0A6G4AP45</accession>
<evidence type="ECO:0000313" key="2">
    <source>
        <dbReference type="EMBL" id="NEW75008.1"/>
    </source>
</evidence>